<sequence>MKYVQFRVNDDKDDLPDIRLGYLDDEDNVVDLSCQQECGMPTKMLHVLKAGMGDKFSYIAMKNTIPLSCVTLVAPIYGVDKILGVALNFADYCKEINAPPPAIPMIFSKYSSTIIGPNQPLRIRTEVCKKVDWEVELAVVIGRKASSVKAAHADKYIFGYTIAQDITDREWQKEKNGAQFLLGKSQDTFCPIGPCIVTRDEIGDVTKLDMSCSINGVEKQNGNTKNLIHSIPSIIERISTVMTLFPGDLILTGTPAGVGANLNPQEFLKPGDVIRSEIQNIGVLETRVEQF</sequence>
<evidence type="ECO:0000313" key="2">
    <source>
        <dbReference type="Proteomes" id="UP001231649"/>
    </source>
</evidence>
<name>A0ACC2Q7P8_9NEOP</name>
<reference evidence="1" key="1">
    <citation type="submission" date="2023-03" db="EMBL/GenBank/DDBJ databases">
        <title>Chromosome-level genomes of two armyworms, Mythimna separata and Mythimna loreyi, provide insights into the biosynthesis and reception of sex pheromones.</title>
        <authorList>
            <person name="Zhao H."/>
        </authorList>
    </citation>
    <scope>NUCLEOTIDE SEQUENCE</scope>
    <source>
        <strain evidence="1">BeijingLab</strain>
    </source>
</reference>
<protein>
    <submittedName>
        <fullName evidence="1">Uncharacterized protein</fullName>
    </submittedName>
</protein>
<keyword evidence="2" id="KW-1185">Reference proteome</keyword>
<dbReference type="EMBL" id="CM056800">
    <property type="protein sequence ID" value="KAJ8709653.1"/>
    <property type="molecule type" value="Genomic_DNA"/>
</dbReference>
<accession>A0ACC2Q7P8</accession>
<proteinExistence type="predicted"/>
<gene>
    <name evidence="1" type="ORF">PYW08_009657</name>
</gene>
<evidence type="ECO:0000313" key="1">
    <source>
        <dbReference type="EMBL" id="KAJ8709653.1"/>
    </source>
</evidence>
<dbReference type="Proteomes" id="UP001231649">
    <property type="component" value="Chromosome 24"/>
</dbReference>
<comment type="caution">
    <text evidence="1">The sequence shown here is derived from an EMBL/GenBank/DDBJ whole genome shotgun (WGS) entry which is preliminary data.</text>
</comment>
<organism evidence="1 2">
    <name type="scientific">Mythimna loreyi</name>
    <dbReference type="NCBI Taxonomy" id="667449"/>
    <lineage>
        <taxon>Eukaryota</taxon>
        <taxon>Metazoa</taxon>
        <taxon>Ecdysozoa</taxon>
        <taxon>Arthropoda</taxon>
        <taxon>Hexapoda</taxon>
        <taxon>Insecta</taxon>
        <taxon>Pterygota</taxon>
        <taxon>Neoptera</taxon>
        <taxon>Endopterygota</taxon>
        <taxon>Lepidoptera</taxon>
        <taxon>Glossata</taxon>
        <taxon>Ditrysia</taxon>
        <taxon>Noctuoidea</taxon>
        <taxon>Noctuidae</taxon>
        <taxon>Noctuinae</taxon>
        <taxon>Hadenini</taxon>
        <taxon>Mythimna</taxon>
    </lineage>
</organism>